<dbReference type="EnsemblPlants" id="OMERI11G04330.1">
    <property type="protein sequence ID" value="OMERI11G04330.1"/>
    <property type="gene ID" value="OMERI11G04330"/>
</dbReference>
<evidence type="ECO:0000313" key="2">
    <source>
        <dbReference type="EnsemblPlants" id="OMERI11G04330.1"/>
    </source>
</evidence>
<protein>
    <recommendedName>
        <fullName evidence="4">Knottin scorpion toxin-like domain-containing protein</fullName>
    </recommendedName>
</protein>
<name>A0A0E0F350_9ORYZ</name>
<evidence type="ECO:0008006" key="4">
    <source>
        <dbReference type="Google" id="ProtNLM"/>
    </source>
</evidence>
<dbReference type="Gramene" id="OMERI11G04330.1">
    <property type="protein sequence ID" value="OMERI11G04330.1"/>
    <property type="gene ID" value="OMERI11G04330"/>
</dbReference>
<evidence type="ECO:0000313" key="3">
    <source>
        <dbReference type="Proteomes" id="UP000008021"/>
    </source>
</evidence>
<sequence>MALQLATRSSKSLYLLVVAVPLVLMCLPVAVAAASASAAAASSGQYRPSYGDTYVTCIPVAACDDNGCATRCRDLGYNPGSACWTSKDIKLYCCCGHGRRLPSFA</sequence>
<accession>A0A0E0F350</accession>
<reference evidence="2" key="1">
    <citation type="submission" date="2015-04" db="UniProtKB">
        <authorList>
            <consortium name="EnsemblPlants"/>
        </authorList>
    </citation>
    <scope>IDENTIFICATION</scope>
</reference>
<feature type="chain" id="PRO_5002358943" description="Knottin scorpion toxin-like domain-containing protein" evidence="1">
    <location>
        <begin position="34"/>
        <end position="105"/>
    </location>
</feature>
<dbReference type="AlphaFoldDB" id="A0A0E0F350"/>
<dbReference type="Proteomes" id="UP000008021">
    <property type="component" value="Chromosome 11"/>
</dbReference>
<proteinExistence type="predicted"/>
<feature type="signal peptide" evidence="1">
    <location>
        <begin position="1"/>
        <end position="33"/>
    </location>
</feature>
<reference evidence="2" key="2">
    <citation type="submission" date="2018-05" db="EMBL/GenBank/DDBJ databases">
        <title>OmerRS3 (Oryza meridionalis Reference Sequence Version 3).</title>
        <authorList>
            <person name="Zhang J."/>
            <person name="Kudrna D."/>
            <person name="Lee S."/>
            <person name="Talag J."/>
            <person name="Welchert J."/>
            <person name="Wing R.A."/>
        </authorList>
    </citation>
    <scope>NUCLEOTIDE SEQUENCE [LARGE SCALE GENOMIC DNA]</scope>
    <source>
        <strain evidence="2">cv. OR44</strain>
    </source>
</reference>
<keyword evidence="1" id="KW-0732">Signal</keyword>
<keyword evidence="3" id="KW-1185">Reference proteome</keyword>
<organism evidence="2">
    <name type="scientific">Oryza meridionalis</name>
    <dbReference type="NCBI Taxonomy" id="40149"/>
    <lineage>
        <taxon>Eukaryota</taxon>
        <taxon>Viridiplantae</taxon>
        <taxon>Streptophyta</taxon>
        <taxon>Embryophyta</taxon>
        <taxon>Tracheophyta</taxon>
        <taxon>Spermatophyta</taxon>
        <taxon>Magnoliopsida</taxon>
        <taxon>Liliopsida</taxon>
        <taxon>Poales</taxon>
        <taxon>Poaceae</taxon>
        <taxon>BOP clade</taxon>
        <taxon>Oryzoideae</taxon>
        <taxon>Oryzeae</taxon>
        <taxon>Oryzinae</taxon>
        <taxon>Oryza</taxon>
    </lineage>
</organism>
<dbReference type="HOGENOM" id="CLU_172096_0_0_1"/>
<evidence type="ECO:0000256" key="1">
    <source>
        <dbReference type="SAM" id="SignalP"/>
    </source>
</evidence>